<feature type="transmembrane region" description="Helical" evidence="2">
    <location>
        <begin position="46"/>
        <end position="71"/>
    </location>
</feature>
<feature type="transmembrane region" description="Helical" evidence="2">
    <location>
        <begin position="140"/>
        <end position="158"/>
    </location>
</feature>
<feature type="domain" description="SSD" evidence="3">
    <location>
        <begin position="1"/>
        <end position="69"/>
    </location>
</feature>
<feature type="compositionally biased region" description="Polar residues" evidence="1">
    <location>
        <begin position="380"/>
        <end position="390"/>
    </location>
</feature>
<dbReference type="OrthoDB" id="3065739at2759"/>
<dbReference type="AlphaFoldDB" id="A0A4Y7PKD9"/>
<gene>
    <name evidence="4" type="ORF">BD410DRAFT_845641</name>
</gene>
<keyword evidence="2" id="KW-1133">Transmembrane helix</keyword>
<dbReference type="EMBL" id="ML170301">
    <property type="protein sequence ID" value="TDL14890.1"/>
    <property type="molecule type" value="Genomic_DNA"/>
</dbReference>
<dbReference type="PROSITE" id="PS50156">
    <property type="entry name" value="SSD"/>
    <property type="match status" value="1"/>
</dbReference>
<dbReference type="VEuPathDB" id="FungiDB:BD410DRAFT_845641"/>
<dbReference type="InterPro" id="IPR000731">
    <property type="entry name" value="SSD"/>
</dbReference>
<keyword evidence="5" id="KW-1185">Reference proteome</keyword>
<reference evidence="4 5" key="1">
    <citation type="submission" date="2018-06" db="EMBL/GenBank/DDBJ databases">
        <title>A transcriptomic atlas of mushroom development highlights an independent origin of complex multicellularity.</title>
        <authorList>
            <consortium name="DOE Joint Genome Institute"/>
            <person name="Krizsan K."/>
            <person name="Almasi E."/>
            <person name="Merenyi Z."/>
            <person name="Sahu N."/>
            <person name="Viragh M."/>
            <person name="Koszo T."/>
            <person name="Mondo S."/>
            <person name="Kiss B."/>
            <person name="Balint B."/>
            <person name="Kues U."/>
            <person name="Barry K."/>
            <person name="Hegedus J.C."/>
            <person name="Henrissat B."/>
            <person name="Johnson J."/>
            <person name="Lipzen A."/>
            <person name="Ohm R."/>
            <person name="Nagy I."/>
            <person name="Pangilinan J."/>
            <person name="Yan J."/>
            <person name="Xiong Y."/>
            <person name="Grigoriev I.V."/>
            <person name="Hibbett D.S."/>
            <person name="Nagy L.G."/>
        </authorList>
    </citation>
    <scope>NUCLEOTIDE SEQUENCE [LARGE SCALE GENOMIC DNA]</scope>
    <source>
        <strain evidence="4 5">SZMC22713</strain>
    </source>
</reference>
<feature type="region of interest" description="Disordered" evidence="1">
    <location>
        <begin position="359"/>
        <end position="421"/>
    </location>
</feature>
<sequence>MVSASTLLVEALSECGNTILRNYALEVSVLAVGASTKIVGLSECCALAVVILTVDCLLLVTFYAATLTIMVEVKRIKYIRNISHESWSKNKPVPSESTWNLLQLPVQKLGKAITQLPSAVLGVKGSTIEESKDGSNESGAFAKLKLLLIFAFFAAYVMDCDLFAPSAGMMYQDVYSPLHIFGEPQVEGVGKVDITSPSVAAVLSSLAEATDSNSTQLLVKVAPPVYVQGFPANPSLKNNSSLKDIGATKVAEVFEDFMSNWTRLVGDSVVSKWIVFGLTVSMALNAYILKGIGASAVFSQVCRHGLEFTDQSYIPSDEGEGRREAHAAAMDVPSIENVRARGRGWGYDIGTTDDINQVEEKSDQFRAQTKPRKRPVFMFGNSSESVNSDPSPIEKPDSEAPALCHRQSSERNSEVSYPASISDDSSAQEIFSPGCRTFEECVSIFECNQRPVTVSLSMLNNEEVITLAQAGKIQPYALEKTLGAHSGIC</sequence>
<dbReference type="Pfam" id="PF12349">
    <property type="entry name" value="Sterol-sensing"/>
    <property type="match status" value="1"/>
</dbReference>
<keyword evidence="2" id="KW-0812">Transmembrane</keyword>
<proteinExistence type="predicted"/>
<accession>A0A4Y7PKD9</accession>
<evidence type="ECO:0000259" key="3">
    <source>
        <dbReference type="PROSITE" id="PS50156"/>
    </source>
</evidence>
<organism evidence="4 5">
    <name type="scientific">Rickenella mellea</name>
    <dbReference type="NCBI Taxonomy" id="50990"/>
    <lineage>
        <taxon>Eukaryota</taxon>
        <taxon>Fungi</taxon>
        <taxon>Dikarya</taxon>
        <taxon>Basidiomycota</taxon>
        <taxon>Agaricomycotina</taxon>
        <taxon>Agaricomycetes</taxon>
        <taxon>Hymenochaetales</taxon>
        <taxon>Rickenellaceae</taxon>
        <taxon>Rickenella</taxon>
    </lineage>
</organism>
<evidence type="ECO:0000313" key="5">
    <source>
        <dbReference type="Proteomes" id="UP000294933"/>
    </source>
</evidence>
<protein>
    <recommendedName>
        <fullName evidence="3">SSD domain-containing protein</fullName>
    </recommendedName>
</protein>
<name>A0A4Y7PKD9_9AGAM</name>
<keyword evidence="2" id="KW-0472">Membrane</keyword>
<dbReference type="STRING" id="50990.A0A4Y7PKD9"/>
<dbReference type="InterPro" id="IPR053958">
    <property type="entry name" value="HMGCR/SNAP/NPC1-like_SSD"/>
</dbReference>
<dbReference type="Proteomes" id="UP000294933">
    <property type="component" value="Unassembled WGS sequence"/>
</dbReference>
<evidence type="ECO:0000313" key="4">
    <source>
        <dbReference type="EMBL" id="TDL14890.1"/>
    </source>
</evidence>
<evidence type="ECO:0000256" key="1">
    <source>
        <dbReference type="SAM" id="MobiDB-lite"/>
    </source>
</evidence>
<evidence type="ECO:0000256" key="2">
    <source>
        <dbReference type="SAM" id="Phobius"/>
    </source>
</evidence>